<evidence type="ECO:0000256" key="7">
    <source>
        <dbReference type="SAM" id="Phobius"/>
    </source>
</evidence>
<keyword evidence="10" id="KW-1185">Reference proteome</keyword>
<evidence type="ECO:0000256" key="5">
    <source>
        <dbReference type="ARBA" id="ARBA00022679"/>
    </source>
</evidence>
<evidence type="ECO:0000259" key="8">
    <source>
        <dbReference type="SMART" id="SM00563"/>
    </source>
</evidence>
<accession>A0AAE0GEA1</accession>
<feature type="domain" description="Phospholipid/glycerol acyltransferase" evidence="8">
    <location>
        <begin position="82"/>
        <end position="207"/>
    </location>
</feature>
<reference evidence="9 10" key="1">
    <citation type="journal article" date="2015" name="Genome Biol. Evol.">
        <title>Comparative Genomics of a Bacterivorous Green Alga Reveals Evolutionary Causalities and Consequences of Phago-Mixotrophic Mode of Nutrition.</title>
        <authorList>
            <person name="Burns J.A."/>
            <person name="Paasch A."/>
            <person name="Narechania A."/>
            <person name="Kim E."/>
        </authorList>
    </citation>
    <scope>NUCLEOTIDE SEQUENCE [LARGE SCALE GENOMIC DNA]</scope>
    <source>
        <strain evidence="9 10">PLY_AMNH</strain>
    </source>
</reference>
<organism evidence="9 10">
    <name type="scientific">Cymbomonas tetramitiformis</name>
    <dbReference type="NCBI Taxonomy" id="36881"/>
    <lineage>
        <taxon>Eukaryota</taxon>
        <taxon>Viridiplantae</taxon>
        <taxon>Chlorophyta</taxon>
        <taxon>Pyramimonadophyceae</taxon>
        <taxon>Pyramimonadales</taxon>
        <taxon>Pyramimonadaceae</taxon>
        <taxon>Cymbomonas</taxon>
    </lineage>
</organism>
<protein>
    <recommendedName>
        <fullName evidence="4">1-acylglycerol-3-phosphate O-acyltransferase</fullName>
        <ecNumber evidence="4">2.3.1.51</ecNumber>
    </recommendedName>
</protein>
<evidence type="ECO:0000313" key="10">
    <source>
        <dbReference type="Proteomes" id="UP001190700"/>
    </source>
</evidence>
<dbReference type="PANTHER" id="PTHR10983:SF16">
    <property type="entry name" value="LYSOCARDIOLIPIN ACYLTRANSFERASE 1"/>
    <property type="match status" value="1"/>
</dbReference>
<dbReference type="PANTHER" id="PTHR10983">
    <property type="entry name" value="1-ACYLGLYCEROL-3-PHOSPHATE ACYLTRANSFERASE-RELATED"/>
    <property type="match status" value="1"/>
</dbReference>
<dbReference type="InterPro" id="IPR002123">
    <property type="entry name" value="Plipid/glycerol_acylTrfase"/>
</dbReference>
<dbReference type="AlphaFoldDB" id="A0AAE0GEA1"/>
<dbReference type="CDD" id="cd07990">
    <property type="entry name" value="LPLAT_LCLAT1-like"/>
    <property type="match status" value="1"/>
</dbReference>
<name>A0AAE0GEA1_9CHLO</name>
<evidence type="ECO:0000256" key="4">
    <source>
        <dbReference type="ARBA" id="ARBA00013211"/>
    </source>
</evidence>
<dbReference type="Pfam" id="PF16076">
    <property type="entry name" value="Acyltransf_C"/>
    <property type="match status" value="1"/>
</dbReference>
<dbReference type="GO" id="GO:0012505">
    <property type="term" value="C:endomembrane system"/>
    <property type="evidence" value="ECO:0007669"/>
    <property type="project" value="TreeGrafter"/>
</dbReference>
<evidence type="ECO:0000256" key="2">
    <source>
        <dbReference type="ARBA" id="ARBA00004728"/>
    </source>
</evidence>
<keyword evidence="5" id="KW-0808">Transferase</keyword>
<dbReference type="Pfam" id="PF01553">
    <property type="entry name" value="Acyltransferase"/>
    <property type="match status" value="1"/>
</dbReference>
<dbReference type="EC" id="2.3.1.51" evidence="4"/>
<comment type="catalytic activity">
    <reaction evidence="1">
        <text>a 1-acyl-sn-glycero-3-phosphate + an acyl-CoA = a 1,2-diacyl-sn-glycero-3-phosphate + CoA</text>
        <dbReference type="Rhea" id="RHEA:19709"/>
        <dbReference type="ChEBI" id="CHEBI:57287"/>
        <dbReference type="ChEBI" id="CHEBI:57970"/>
        <dbReference type="ChEBI" id="CHEBI:58342"/>
        <dbReference type="ChEBI" id="CHEBI:58608"/>
        <dbReference type="EC" id="2.3.1.51"/>
    </reaction>
</comment>
<dbReference type="SMART" id="SM00563">
    <property type="entry name" value="PlsC"/>
    <property type="match status" value="1"/>
</dbReference>
<sequence length="394" mass="45454">MDLVKMRGYAFVAFFAFAAWTSLTLFVIPSYIFRGWNRSLHRRWIAFCFGTYWEICVFWFEKVNGMDIKFTGDRPRGEDDCVVVVTNHPTEMDMPFFWLLPFRAGHTGHVKFVTKAAVRNVPLLGWGINACDYLFLARNWEKDQAHIAKSMDSFSSNEDPCWWVLFPEGTDFNSPKGVELKGKPEKKLKDSQAFQRERNLPILSKVLQPKSRGLYAMLRGLRANPRTIIYDYTFMYDGTPRSPMEIVRSGRPNAVHIHMKRVTLDHVGTTEEEVKEWTNRCFAEKDRQLTHLAEKGCFDGESYSSEWSLVEWAKLSFSAVMWNLLILVAIRTIFTSYIFRSWFVVASIGMQLWVVFFSGPDAIGSKLLSQMAIAIEPLLDQASEAVMKARAKTH</sequence>
<dbReference type="SUPFAM" id="SSF69593">
    <property type="entry name" value="Glycerol-3-phosphate (1)-acyltransferase"/>
    <property type="match status" value="1"/>
</dbReference>
<feature type="transmembrane region" description="Helical" evidence="7">
    <location>
        <begin position="44"/>
        <end position="60"/>
    </location>
</feature>
<dbReference type="Proteomes" id="UP001190700">
    <property type="component" value="Unassembled WGS sequence"/>
</dbReference>
<dbReference type="EMBL" id="LGRX02006509">
    <property type="protein sequence ID" value="KAK3276519.1"/>
    <property type="molecule type" value="Genomic_DNA"/>
</dbReference>
<dbReference type="GO" id="GO:0003841">
    <property type="term" value="F:1-acylglycerol-3-phosphate O-acyltransferase activity"/>
    <property type="evidence" value="ECO:0007669"/>
    <property type="project" value="UniProtKB-EC"/>
</dbReference>
<keyword evidence="7" id="KW-0472">Membrane</keyword>
<evidence type="ECO:0000256" key="1">
    <source>
        <dbReference type="ARBA" id="ARBA00001141"/>
    </source>
</evidence>
<evidence type="ECO:0000313" key="9">
    <source>
        <dbReference type="EMBL" id="KAK3276519.1"/>
    </source>
</evidence>
<evidence type="ECO:0000256" key="3">
    <source>
        <dbReference type="ARBA" id="ARBA00008655"/>
    </source>
</evidence>
<gene>
    <name evidence="9" type="ORF">CYMTET_15411</name>
</gene>
<feature type="transmembrane region" description="Helical" evidence="7">
    <location>
        <begin position="9"/>
        <end position="32"/>
    </location>
</feature>
<comment type="pathway">
    <text evidence="2">Phospholipid metabolism; CDP-diacylglycerol biosynthesis; CDP-diacylglycerol from sn-glycerol 3-phosphate: step 2/3.</text>
</comment>
<keyword evidence="7" id="KW-1133">Transmembrane helix</keyword>
<comment type="similarity">
    <text evidence="3">Belongs to the 1-acyl-sn-glycerol-3-phosphate acyltransferase family.</text>
</comment>
<evidence type="ECO:0000256" key="6">
    <source>
        <dbReference type="ARBA" id="ARBA00023315"/>
    </source>
</evidence>
<proteinExistence type="inferred from homology"/>
<dbReference type="InterPro" id="IPR032098">
    <property type="entry name" value="Acyltransf_C"/>
</dbReference>
<keyword evidence="7" id="KW-0812">Transmembrane</keyword>
<keyword evidence="6" id="KW-0012">Acyltransferase</keyword>
<comment type="caution">
    <text evidence="9">The sequence shown here is derived from an EMBL/GenBank/DDBJ whole genome shotgun (WGS) entry which is preliminary data.</text>
</comment>